<dbReference type="Pfam" id="PF20463">
    <property type="entry name" value="PDH_C"/>
    <property type="match status" value="1"/>
</dbReference>
<dbReference type="InterPro" id="IPR036291">
    <property type="entry name" value="NAD(P)-bd_dom_sf"/>
</dbReference>
<comment type="catalytic activity">
    <reaction evidence="10">
        <text>prephenate + NAD(+) = 3-(4-hydroxyphenyl)pyruvate + CO2 + NADH</text>
        <dbReference type="Rhea" id="RHEA:13869"/>
        <dbReference type="ChEBI" id="CHEBI:16526"/>
        <dbReference type="ChEBI" id="CHEBI:29934"/>
        <dbReference type="ChEBI" id="CHEBI:36242"/>
        <dbReference type="ChEBI" id="CHEBI:57540"/>
        <dbReference type="ChEBI" id="CHEBI:57945"/>
        <dbReference type="EC" id="1.3.1.12"/>
    </reaction>
</comment>
<dbReference type="InterPro" id="IPR046826">
    <property type="entry name" value="PDH_N"/>
</dbReference>
<comment type="similarity">
    <text evidence="2">Belongs to the prephenate/arogenate dehydrogenase family.</text>
</comment>
<name>D5X780_THEPJ</name>
<evidence type="ECO:0000256" key="3">
    <source>
        <dbReference type="ARBA" id="ARBA00012068"/>
    </source>
</evidence>
<keyword evidence="7" id="KW-0560">Oxidoreductase</keyword>
<dbReference type="Gene3D" id="3.30.70.260">
    <property type="match status" value="1"/>
</dbReference>
<dbReference type="PROSITE" id="PS51671">
    <property type="entry name" value="ACT"/>
    <property type="match status" value="1"/>
</dbReference>
<keyword evidence="5" id="KW-0827">Tyrosine biosynthesis</keyword>
<dbReference type="UniPathway" id="UPA00122">
    <property type="reaction ID" value="UER00961"/>
</dbReference>
<dbReference type="InterPro" id="IPR008927">
    <property type="entry name" value="6-PGluconate_DH-like_C_sf"/>
</dbReference>
<evidence type="ECO:0000256" key="4">
    <source>
        <dbReference type="ARBA" id="ARBA00016891"/>
    </source>
</evidence>
<evidence type="ECO:0000256" key="2">
    <source>
        <dbReference type="ARBA" id="ARBA00007964"/>
    </source>
</evidence>
<dbReference type="EC" id="1.3.1.12" evidence="3"/>
<dbReference type="HOGENOM" id="CLU_055968_2_1_9"/>
<evidence type="ECO:0000259" key="12">
    <source>
        <dbReference type="PROSITE" id="PS51671"/>
    </source>
</evidence>
<dbReference type="PANTHER" id="PTHR21363:SF0">
    <property type="entry name" value="PREPHENATE DEHYDROGENASE [NADP(+)]"/>
    <property type="match status" value="1"/>
</dbReference>
<dbReference type="SUPFAM" id="SSF51735">
    <property type="entry name" value="NAD(P)-binding Rossmann-fold domains"/>
    <property type="match status" value="1"/>
</dbReference>
<dbReference type="GO" id="GO:0006571">
    <property type="term" value="P:tyrosine biosynthetic process"/>
    <property type="evidence" value="ECO:0007669"/>
    <property type="project" value="UniProtKB-UniPathway"/>
</dbReference>
<dbReference type="KEGG" id="tjr:TherJR_1598"/>
<organism evidence="13 14">
    <name type="scientific">Thermincola potens (strain JR)</name>
    <dbReference type="NCBI Taxonomy" id="635013"/>
    <lineage>
        <taxon>Bacteria</taxon>
        <taxon>Bacillati</taxon>
        <taxon>Bacillota</taxon>
        <taxon>Clostridia</taxon>
        <taxon>Eubacteriales</taxon>
        <taxon>Thermincolaceae</taxon>
        <taxon>Thermincola</taxon>
    </lineage>
</organism>
<dbReference type="InterPro" id="IPR046825">
    <property type="entry name" value="PDH_C"/>
</dbReference>
<dbReference type="InterPro" id="IPR050812">
    <property type="entry name" value="Preph/Arog_dehydrog"/>
</dbReference>
<evidence type="ECO:0000256" key="10">
    <source>
        <dbReference type="ARBA" id="ARBA00049260"/>
    </source>
</evidence>
<evidence type="ECO:0000256" key="5">
    <source>
        <dbReference type="ARBA" id="ARBA00022498"/>
    </source>
</evidence>
<dbReference type="SUPFAM" id="SSF55021">
    <property type="entry name" value="ACT-like"/>
    <property type="match status" value="1"/>
</dbReference>
<dbReference type="GO" id="GO:0008977">
    <property type="term" value="F:prephenate dehydrogenase (NAD+) activity"/>
    <property type="evidence" value="ECO:0007669"/>
    <property type="project" value="UniProtKB-EC"/>
</dbReference>
<dbReference type="PANTHER" id="PTHR21363">
    <property type="entry name" value="PREPHENATE DEHYDROGENASE"/>
    <property type="match status" value="1"/>
</dbReference>
<evidence type="ECO:0000256" key="8">
    <source>
        <dbReference type="ARBA" id="ARBA00023027"/>
    </source>
</evidence>
<comment type="pathway">
    <text evidence="1">Amino-acid biosynthesis; L-tyrosine biosynthesis; (4-hydroxyphenyl)pyruvate from prephenate (NAD(+) route): step 1/1.</text>
</comment>
<dbReference type="PROSITE" id="PS51176">
    <property type="entry name" value="PDH_ADH"/>
    <property type="match status" value="1"/>
</dbReference>
<evidence type="ECO:0000313" key="14">
    <source>
        <dbReference type="Proteomes" id="UP000002377"/>
    </source>
</evidence>
<dbReference type="FunFam" id="3.40.50.720:FF:000208">
    <property type="entry name" value="Prephenate dehydrogenase"/>
    <property type="match status" value="1"/>
</dbReference>
<dbReference type="Proteomes" id="UP000002377">
    <property type="component" value="Chromosome"/>
</dbReference>
<keyword evidence="9" id="KW-0057">Aromatic amino acid biosynthesis</keyword>
<dbReference type="GO" id="GO:0004665">
    <property type="term" value="F:prephenate dehydrogenase (NADP+) activity"/>
    <property type="evidence" value="ECO:0007669"/>
    <property type="project" value="InterPro"/>
</dbReference>
<dbReference type="RefSeq" id="WP_013120465.1">
    <property type="nucleotide sequence ID" value="NC_014152.1"/>
</dbReference>
<feature type="domain" description="Prephenate/arogenate dehydrogenase" evidence="11">
    <location>
        <begin position="6"/>
        <end position="294"/>
    </location>
</feature>
<dbReference type="STRING" id="635013.TherJR_1598"/>
<keyword evidence="14" id="KW-1185">Reference proteome</keyword>
<keyword evidence="6" id="KW-0028">Amino-acid biosynthesis</keyword>
<dbReference type="InterPro" id="IPR003099">
    <property type="entry name" value="Prephen_DH"/>
</dbReference>
<accession>D5X780</accession>
<dbReference type="SUPFAM" id="SSF48179">
    <property type="entry name" value="6-phosphogluconate dehydrogenase C-terminal domain-like"/>
    <property type="match status" value="1"/>
</dbReference>
<dbReference type="Pfam" id="PF02153">
    <property type="entry name" value="PDH_N"/>
    <property type="match status" value="1"/>
</dbReference>
<dbReference type="Gene3D" id="3.40.50.720">
    <property type="entry name" value="NAD(P)-binding Rossmann-like Domain"/>
    <property type="match status" value="1"/>
</dbReference>
<reference evidence="13 14" key="1">
    <citation type="submission" date="2010-05" db="EMBL/GenBank/DDBJ databases">
        <title>Complete sequence of Thermincola sp. JR.</title>
        <authorList>
            <consortium name="US DOE Joint Genome Institute"/>
            <person name="Lucas S."/>
            <person name="Copeland A."/>
            <person name="Lapidus A."/>
            <person name="Cheng J.-F."/>
            <person name="Bruce D."/>
            <person name="Goodwin L."/>
            <person name="Pitluck S."/>
            <person name="Chertkov O."/>
            <person name="Detter J.C."/>
            <person name="Han C."/>
            <person name="Tapia R."/>
            <person name="Land M."/>
            <person name="Hauser L."/>
            <person name="Kyrpides N."/>
            <person name="Mikhailova N."/>
            <person name="Hazen T.C."/>
            <person name="Woyke T."/>
        </authorList>
    </citation>
    <scope>NUCLEOTIDE SEQUENCE [LARGE SCALE GENOMIC DNA]</scope>
    <source>
        <strain evidence="13 14">JR</strain>
    </source>
</reference>
<dbReference type="AlphaFoldDB" id="D5X780"/>
<feature type="domain" description="ACT" evidence="12">
    <location>
        <begin position="299"/>
        <end position="369"/>
    </location>
</feature>
<dbReference type="Gene3D" id="1.10.3660.10">
    <property type="entry name" value="6-phosphogluconate dehydrogenase C-terminal like domain"/>
    <property type="match status" value="1"/>
</dbReference>
<evidence type="ECO:0000256" key="1">
    <source>
        <dbReference type="ARBA" id="ARBA00005067"/>
    </source>
</evidence>
<dbReference type="InterPro" id="IPR002912">
    <property type="entry name" value="ACT_dom"/>
</dbReference>
<dbReference type="InterPro" id="IPR045865">
    <property type="entry name" value="ACT-like_dom_sf"/>
</dbReference>
<sequence>MQPLWEQVTIVGVGLIGGSLGMALRKKGLAKSVVGVDVKEKILDTAVEMEAIDRGIVDLQAGVAEADLVVLATPICTSVRILTEIAPYLKKGCVVTDVGSTKNLIVETAARIMPEETVFVGGHPMAGSEQAGINGADLYLFENAVYILTVMPGTPEEPVQKLKQTLNSIGARVLEMNPVQHDFLVAGISHLPHIVAAALVNTVGRLHKDYPDILGLAAGGFRDTTRIASGHPLMWRDICTTNKEQILEVLKIFKETLNEMEAMIDDCDEEGIEAEFNRAREIRRGIPARMKGYLPVLYEIIIYVPDRPGVIAGIASLLGEAGINISDIEIMRVKEGEGGSIRLGFGSAEDQEKALTLFRENNIKAKIKL</sequence>
<evidence type="ECO:0000313" key="13">
    <source>
        <dbReference type="EMBL" id="ADG82450.1"/>
    </source>
</evidence>
<proteinExistence type="inferred from homology"/>
<protein>
    <recommendedName>
        <fullName evidence="4">Prephenate dehydrogenase</fullName>
        <ecNumber evidence="3">1.3.1.12</ecNumber>
    </recommendedName>
</protein>
<dbReference type="GO" id="GO:0070403">
    <property type="term" value="F:NAD+ binding"/>
    <property type="evidence" value="ECO:0007669"/>
    <property type="project" value="InterPro"/>
</dbReference>
<evidence type="ECO:0000259" key="11">
    <source>
        <dbReference type="PROSITE" id="PS51176"/>
    </source>
</evidence>
<dbReference type="eggNOG" id="COG0287">
    <property type="taxonomic scope" value="Bacteria"/>
</dbReference>
<evidence type="ECO:0000256" key="9">
    <source>
        <dbReference type="ARBA" id="ARBA00023141"/>
    </source>
</evidence>
<dbReference type="Pfam" id="PF01842">
    <property type="entry name" value="ACT"/>
    <property type="match status" value="1"/>
</dbReference>
<dbReference type="FunFam" id="1.10.3660.10:FF:000003">
    <property type="entry name" value="Prephenate dehydrogenase"/>
    <property type="match status" value="1"/>
</dbReference>
<evidence type="ECO:0000256" key="6">
    <source>
        <dbReference type="ARBA" id="ARBA00022605"/>
    </source>
</evidence>
<keyword evidence="8" id="KW-0520">NAD</keyword>
<evidence type="ECO:0000256" key="7">
    <source>
        <dbReference type="ARBA" id="ARBA00023002"/>
    </source>
</evidence>
<gene>
    <name evidence="13" type="ordered locus">TherJR_1598</name>
</gene>
<dbReference type="EMBL" id="CP002028">
    <property type="protein sequence ID" value="ADG82450.1"/>
    <property type="molecule type" value="Genomic_DNA"/>
</dbReference>